<organism evidence="3 4">
    <name type="scientific">Reinekea marina</name>
    <dbReference type="NCBI Taxonomy" id="1310421"/>
    <lineage>
        <taxon>Bacteria</taxon>
        <taxon>Pseudomonadati</taxon>
        <taxon>Pseudomonadota</taxon>
        <taxon>Gammaproteobacteria</taxon>
        <taxon>Oceanospirillales</taxon>
        <taxon>Saccharospirillaceae</taxon>
        <taxon>Reinekea</taxon>
    </lineage>
</organism>
<keyword evidence="1" id="KW-0472">Membrane</keyword>
<name>A0ABV7WRY4_9GAMM</name>
<comment type="caution">
    <text evidence="3">The sequence shown here is derived from an EMBL/GenBank/DDBJ whole genome shotgun (WGS) entry which is preliminary data.</text>
</comment>
<proteinExistence type="predicted"/>
<evidence type="ECO:0000313" key="4">
    <source>
        <dbReference type="Proteomes" id="UP001595710"/>
    </source>
</evidence>
<sequence length="139" mass="15341">MLEQLLEFAVNHWILTSLWIALAILLMKTEGARGGLALSPQQVTQKINNEDAKVIDIRAKDEFNKGHLPNATNIPARDVQKRLGELEPFKDQPVILICKTGTTAGATGAILAKEGFSKLFKLRGGILEWQNSNLPLVKK</sequence>
<dbReference type="PANTHER" id="PTHR43031">
    <property type="entry name" value="FAD-DEPENDENT OXIDOREDUCTASE"/>
    <property type="match status" value="1"/>
</dbReference>
<dbReference type="PROSITE" id="PS50206">
    <property type="entry name" value="RHODANESE_3"/>
    <property type="match status" value="1"/>
</dbReference>
<protein>
    <submittedName>
        <fullName evidence="3">Rhodanese-like domain-containing protein</fullName>
    </submittedName>
</protein>
<dbReference type="RefSeq" id="WP_216001203.1">
    <property type="nucleotide sequence ID" value="NZ_JAUFQI010000001.1"/>
</dbReference>
<evidence type="ECO:0000259" key="2">
    <source>
        <dbReference type="PROSITE" id="PS50206"/>
    </source>
</evidence>
<dbReference type="SMART" id="SM00450">
    <property type="entry name" value="RHOD"/>
    <property type="match status" value="1"/>
</dbReference>
<dbReference type="PANTHER" id="PTHR43031:SF18">
    <property type="entry name" value="RHODANESE-RELATED SULFURTRANSFERASES"/>
    <property type="match status" value="1"/>
</dbReference>
<feature type="domain" description="Rhodanese" evidence="2">
    <location>
        <begin position="48"/>
        <end position="138"/>
    </location>
</feature>
<dbReference type="InterPro" id="IPR050229">
    <property type="entry name" value="GlpE_sulfurtransferase"/>
</dbReference>
<keyword evidence="1" id="KW-0812">Transmembrane</keyword>
<dbReference type="EMBL" id="JBHRYN010000006">
    <property type="protein sequence ID" value="MFC3700720.1"/>
    <property type="molecule type" value="Genomic_DNA"/>
</dbReference>
<keyword evidence="4" id="KW-1185">Reference proteome</keyword>
<dbReference type="InterPro" id="IPR001763">
    <property type="entry name" value="Rhodanese-like_dom"/>
</dbReference>
<dbReference type="Pfam" id="PF00581">
    <property type="entry name" value="Rhodanese"/>
    <property type="match status" value="1"/>
</dbReference>
<reference evidence="4" key="1">
    <citation type="journal article" date="2019" name="Int. J. Syst. Evol. Microbiol.">
        <title>The Global Catalogue of Microorganisms (GCM) 10K type strain sequencing project: providing services to taxonomists for standard genome sequencing and annotation.</title>
        <authorList>
            <consortium name="The Broad Institute Genomics Platform"/>
            <consortium name="The Broad Institute Genome Sequencing Center for Infectious Disease"/>
            <person name="Wu L."/>
            <person name="Ma J."/>
        </authorList>
    </citation>
    <scope>NUCLEOTIDE SEQUENCE [LARGE SCALE GENOMIC DNA]</scope>
    <source>
        <strain evidence="4">CECT 8288</strain>
    </source>
</reference>
<evidence type="ECO:0000313" key="3">
    <source>
        <dbReference type="EMBL" id="MFC3700720.1"/>
    </source>
</evidence>
<evidence type="ECO:0000256" key="1">
    <source>
        <dbReference type="SAM" id="Phobius"/>
    </source>
</evidence>
<accession>A0ABV7WRY4</accession>
<gene>
    <name evidence="3" type="ORF">ACFOND_03630</name>
</gene>
<keyword evidence="1" id="KW-1133">Transmembrane helix</keyword>
<feature type="transmembrane region" description="Helical" evidence="1">
    <location>
        <begin position="6"/>
        <end position="26"/>
    </location>
</feature>
<dbReference type="Proteomes" id="UP001595710">
    <property type="component" value="Unassembled WGS sequence"/>
</dbReference>
<dbReference type="CDD" id="cd00158">
    <property type="entry name" value="RHOD"/>
    <property type="match status" value="1"/>
</dbReference>